<evidence type="ECO:0000256" key="1">
    <source>
        <dbReference type="SAM" id="MobiDB-lite"/>
    </source>
</evidence>
<organism evidence="2 3">
    <name type="scientific">Streptomyces nojiriensis</name>
    <dbReference type="NCBI Taxonomy" id="66374"/>
    <lineage>
        <taxon>Bacteria</taxon>
        <taxon>Bacillati</taxon>
        <taxon>Actinomycetota</taxon>
        <taxon>Actinomycetes</taxon>
        <taxon>Kitasatosporales</taxon>
        <taxon>Streptomycetaceae</taxon>
        <taxon>Streptomyces</taxon>
    </lineage>
</organism>
<feature type="region of interest" description="Disordered" evidence="1">
    <location>
        <begin position="14"/>
        <end position="54"/>
    </location>
</feature>
<feature type="compositionally biased region" description="Basic and acidic residues" evidence="1">
    <location>
        <begin position="20"/>
        <end position="35"/>
    </location>
</feature>
<dbReference type="EMBL" id="BNEC01000003">
    <property type="protein sequence ID" value="GHI66771.1"/>
    <property type="molecule type" value="Genomic_DNA"/>
</dbReference>
<evidence type="ECO:0000313" key="3">
    <source>
        <dbReference type="Proteomes" id="UP000613974"/>
    </source>
</evidence>
<evidence type="ECO:0000313" key="2">
    <source>
        <dbReference type="EMBL" id="GHI66771.1"/>
    </source>
</evidence>
<keyword evidence="3" id="KW-1185">Reference proteome</keyword>
<proteinExistence type="predicted"/>
<dbReference type="Proteomes" id="UP000613974">
    <property type="component" value="Unassembled WGS sequence"/>
</dbReference>
<protein>
    <submittedName>
        <fullName evidence="2">Uncharacterized protein</fullName>
    </submittedName>
</protein>
<reference evidence="3" key="1">
    <citation type="submission" date="2023-07" db="EMBL/GenBank/DDBJ databases">
        <title>Whole genome shotgun sequence of Streptomyces nojiriensis NBRC 13794.</title>
        <authorList>
            <person name="Komaki H."/>
            <person name="Tamura T."/>
        </authorList>
    </citation>
    <scope>NUCLEOTIDE SEQUENCE [LARGE SCALE GENOMIC DNA]</scope>
    <source>
        <strain evidence="3">NBRC 13794</strain>
    </source>
</reference>
<gene>
    <name evidence="2" type="ORF">Snoj_06890</name>
</gene>
<sequence>MPHIKVCYSIDTQPPARRTIGWDDERDRTRSEGRHAQTPPRVFPAIRGAGNPDFPGFPAAMGSLNAHGQTPTTVIDHTGPIVFTGQVFSQKRTRGRGVTREE</sequence>
<name>A0ABQ3SF53_9ACTN</name>
<comment type="caution">
    <text evidence="2">The sequence shown here is derived from an EMBL/GenBank/DDBJ whole genome shotgun (WGS) entry which is preliminary data.</text>
</comment>
<accession>A0ABQ3SF53</accession>